<accession>A0A6M2BST0</accession>
<dbReference type="Pfam" id="PF07044">
    <property type="entry name" value="DUF1329"/>
    <property type="match status" value="1"/>
</dbReference>
<organism evidence="2 3">
    <name type="scientific">Solimonas terrae</name>
    <dbReference type="NCBI Taxonomy" id="1396819"/>
    <lineage>
        <taxon>Bacteria</taxon>
        <taxon>Pseudomonadati</taxon>
        <taxon>Pseudomonadota</taxon>
        <taxon>Gammaproteobacteria</taxon>
        <taxon>Nevskiales</taxon>
        <taxon>Nevskiaceae</taxon>
        <taxon>Solimonas</taxon>
    </lineage>
</organism>
<dbReference type="EMBL" id="JAAMOW010000006">
    <property type="protein sequence ID" value="NGY05692.1"/>
    <property type="molecule type" value="Genomic_DNA"/>
</dbReference>
<dbReference type="Proteomes" id="UP000472676">
    <property type="component" value="Unassembled WGS sequence"/>
</dbReference>
<reference evidence="2 3" key="1">
    <citation type="journal article" date="2014" name="Int. J. Syst. Evol. Microbiol.">
        <title>Solimonas terrae sp. nov., isolated from soil.</title>
        <authorList>
            <person name="Kim S.J."/>
            <person name="Moon J.Y."/>
            <person name="Weon H.Y."/>
            <person name="Ahn J.H."/>
            <person name="Chen W.M."/>
            <person name="Kwon S.W."/>
        </authorList>
    </citation>
    <scope>NUCLEOTIDE SEQUENCE [LARGE SCALE GENOMIC DNA]</scope>
    <source>
        <strain evidence="2 3">KIS83-12</strain>
    </source>
</reference>
<evidence type="ECO:0000256" key="1">
    <source>
        <dbReference type="SAM" id="SignalP"/>
    </source>
</evidence>
<name>A0A6M2BST0_9GAMM</name>
<proteinExistence type="predicted"/>
<dbReference type="AlphaFoldDB" id="A0A6M2BST0"/>
<gene>
    <name evidence="2" type="ORF">G7Y85_13035</name>
</gene>
<keyword evidence="1" id="KW-0732">Signal</keyword>
<feature type="signal peptide" evidence="1">
    <location>
        <begin position="1"/>
        <end position="27"/>
    </location>
</feature>
<sequence length="458" mass="51768">MNSMTRKMMYTLAAIVLGTLAAQSAFAKVSAEQAAQLGGDKLTCMGAERAGNADGSIPAYSGKWLGAAWPGATQNGYNPGPYADEKPLFTIDSDNLAQYAERLTEGQKALLKRYPKAFTMPVYASHRDFRYPDWVCDAVRKNATSAELVHDGLGFTGTTGGIPFPFPSDGLEAQTNMQNPHRAWTEQGILDQFVVYPNGNRAPGRVVYKILSVWNDPKHRGSNQDEVNSYFYSETLLPERDKGAITLGWTPNDNSIDRQAWFYSPGTRRVRQAPEFGFDTPQGAGGFRTVDDDRLFNGSPERYDWQLLGKKEIYVPYDSFKQNDPAVRYDQLLPPSSVNPQYMRYELHRVWVLEATVKQGYRHIYAKRRFYVDEDSWHALWVDNYDARGQLWRASMVNYFYSPAIEGFQAGIAIYHDLTANAYYVDRLVNESKQWWQLNQGGLSADMFSPDAASRHGH</sequence>
<feature type="chain" id="PRO_5026697180" evidence="1">
    <location>
        <begin position="28"/>
        <end position="458"/>
    </location>
</feature>
<comment type="caution">
    <text evidence="2">The sequence shown here is derived from an EMBL/GenBank/DDBJ whole genome shotgun (WGS) entry which is preliminary data.</text>
</comment>
<dbReference type="InterPro" id="IPR010752">
    <property type="entry name" value="DUF1329"/>
</dbReference>
<dbReference type="CDD" id="cd16329">
    <property type="entry name" value="LolA_like"/>
    <property type="match status" value="1"/>
</dbReference>
<dbReference type="Gene3D" id="2.50.20.10">
    <property type="entry name" value="Lipoprotein localisation LolA/LolB/LppX"/>
    <property type="match status" value="1"/>
</dbReference>
<evidence type="ECO:0000313" key="3">
    <source>
        <dbReference type="Proteomes" id="UP000472676"/>
    </source>
</evidence>
<protein>
    <submittedName>
        <fullName evidence="2">DUF1329 domain-containing protein</fullName>
    </submittedName>
</protein>
<keyword evidence="3" id="KW-1185">Reference proteome</keyword>
<evidence type="ECO:0000313" key="2">
    <source>
        <dbReference type="EMBL" id="NGY05692.1"/>
    </source>
</evidence>